<dbReference type="InterPro" id="IPR043864">
    <property type="entry name" value="Omp85-like_dom"/>
</dbReference>
<keyword evidence="3 4" id="KW-0443">Lipid metabolism</keyword>
<dbReference type="Gene3D" id="3.40.1090.10">
    <property type="entry name" value="Cytosolic phospholipase A2 catalytic domain"/>
    <property type="match status" value="2"/>
</dbReference>
<feature type="signal peptide" evidence="5">
    <location>
        <begin position="1"/>
        <end position="20"/>
    </location>
</feature>
<evidence type="ECO:0000256" key="4">
    <source>
        <dbReference type="PROSITE-ProRule" id="PRU01161"/>
    </source>
</evidence>
<dbReference type="InterPro" id="IPR016035">
    <property type="entry name" value="Acyl_Trfase/lysoPLipase"/>
</dbReference>
<keyword evidence="5" id="KW-0732">Signal</keyword>
<feature type="active site" description="Proton acceptor" evidence="4">
    <location>
        <position position="210"/>
    </location>
</feature>
<gene>
    <name evidence="7" type="ORF">Y10_31330</name>
</gene>
<dbReference type="CDD" id="cd07205">
    <property type="entry name" value="Pat_PNPLA6_PNPLA7_NTE1_like"/>
    <property type="match status" value="1"/>
</dbReference>
<reference evidence="7" key="1">
    <citation type="submission" date="2022-07" db="EMBL/GenBank/DDBJ databases">
        <title>Taxonomy of Novel Oxalotrophic and Methylotrophic Bacteria.</title>
        <authorList>
            <person name="Sahin N."/>
            <person name="Tani A."/>
        </authorList>
    </citation>
    <scope>NUCLEOTIDE SEQUENCE</scope>
    <source>
        <strain evidence="7">Y10</strain>
    </source>
</reference>
<name>A0ABQ5MNU2_9FLAO</name>
<dbReference type="PROSITE" id="PS51635">
    <property type="entry name" value="PNPLA"/>
    <property type="match status" value="1"/>
</dbReference>
<dbReference type="InterPro" id="IPR002641">
    <property type="entry name" value="PNPLA_dom"/>
</dbReference>
<evidence type="ECO:0000259" key="6">
    <source>
        <dbReference type="PROSITE" id="PS51635"/>
    </source>
</evidence>
<sequence>MKKYLPLVLFSILSITTLSAQTDSIPKDLKVGLVLSGGGAKGFAHIGALKVLEKAGVRVDYIGGTSMGAIIGAMYASGYTPDEMDSIFKAADFDILIQDLLPRSAKTFYEKEDAERYAITLPFNDFKVGFPKSISKGQNIYNLLARLLSPVSDINNFNELPIPFFCMATDIETGEAVKLDKGYLPEAILASGAFPSLFQPVEIDGKVLIDGGVVNNYPIDEVKSMGVDLVIGIDVQDDLATVDELNSAVRVLLQINNYRTVHDMKEKQKKTDLYIHPYIDDYTVVSFDEGSEIIDQGEKAAFLRYADLKEIALKQKHTEKRPSCIVNDSIIIDGIELHGNNHYSRAYIKGKLRFRNGEKISFEDLNNGIGNMLATNNFNAVKYKLHHVEGDNYKLSLNIEENKDRWLLRLGVHYDDLYKSSALINVTGKNLLQDDDRAALDFIIGDNIRYNFEYYVDKGFYTSYGFRSKFNYFRFDVDGNLFNTDEIPFELNKVNLSVANLVNQLYIQTVFREEFVIGLGAEHSRYVLETENLINGESTKTYFDRSNYYSAFGYMKLDTYDNKYFPKSGILFDGRVHTYLFSTDYTDTFDEITVANGKFGVAYPFFTDKLALNLNFEGGFSLGDSEVRTLDFLLGGYGNKFINNMIPFYGYDFGSLGGNSYIKALGTLDYEFVRRNHVNFSYNVANVGYDIFTEEWLEWPEYSGYALGYGLETFMGPIEMKYTWSPERGEGNWFFSVGYWF</sequence>
<dbReference type="Gene3D" id="3.10.20.310">
    <property type="entry name" value="membrane protein fhac"/>
    <property type="match status" value="1"/>
</dbReference>
<keyword evidence="8" id="KW-1185">Reference proteome</keyword>
<feature type="domain" description="PNPLA" evidence="6">
    <location>
        <begin position="33"/>
        <end position="223"/>
    </location>
</feature>
<evidence type="ECO:0000313" key="7">
    <source>
        <dbReference type="EMBL" id="GLB50765.1"/>
    </source>
</evidence>
<protein>
    <submittedName>
        <fullName evidence="7">Patatin</fullName>
    </submittedName>
</protein>
<feature type="short sequence motif" description="DGA/G" evidence="4">
    <location>
        <begin position="210"/>
        <end position="212"/>
    </location>
</feature>
<organism evidence="7 8">
    <name type="scientific">Neptunitalea lumnitzerae</name>
    <dbReference type="NCBI Taxonomy" id="2965509"/>
    <lineage>
        <taxon>Bacteria</taxon>
        <taxon>Pseudomonadati</taxon>
        <taxon>Bacteroidota</taxon>
        <taxon>Flavobacteriia</taxon>
        <taxon>Flavobacteriales</taxon>
        <taxon>Flavobacteriaceae</taxon>
        <taxon>Neptunitalea</taxon>
    </lineage>
</organism>
<feature type="short sequence motif" description="GXSXG" evidence="4">
    <location>
        <begin position="64"/>
        <end position="68"/>
    </location>
</feature>
<evidence type="ECO:0000256" key="3">
    <source>
        <dbReference type="ARBA" id="ARBA00023098"/>
    </source>
</evidence>
<keyword evidence="2 4" id="KW-0442">Lipid degradation</keyword>
<evidence type="ECO:0000313" key="8">
    <source>
        <dbReference type="Proteomes" id="UP001143543"/>
    </source>
</evidence>
<dbReference type="SUPFAM" id="SSF52151">
    <property type="entry name" value="FabD/lysophospholipase-like"/>
    <property type="match status" value="1"/>
</dbReference>
<dbReference type="EMBL" id="BRVO01000004">
    <property type="protein sequence ID" value="GLB50765.1"/>
    <property type="molecule type" value="Genomic_DNA"/>
</dbReference>
<dbReference type="PANTHER" id="PTHR14226:SF76">
    <property type="entry name" value="NTE FAMILY PROTEIN RSSA"/>
    <property type="match status" value="1"/>
</dbReference>
<proteinExistence type="predicted"/>
<feature type="chain" id="PRO_5046456380" evidence="5">
    <location>
        <begin position="21"/>
        <end position="741"/>
    </location>
</feature>
<feature type="active site" description="Nucleophile" evidence="4">
    <location>
        <position position="66"/>
    </location>
</feature>
<dbReference type="Proteomes" id="UP001143543">
    <property type="component" value="Unassembled WGS sequence"/>
</dbReference>
<evidence type="ECO:0000256" key="5">
    <source>
        <dbReference type="SAM" id="SignalP"/>
    </source>
</evidence>
<accession>A0ABQ5MNU2</accession>
<dbReference type="PANTHER" id="PTHR14226">
    <property type="entry name" value="NEUROPATHY TARGET ESTERASE/SWISS CHEESE D.MELANOGASTER"/>
    <property type="match status" value="1"/>
</dbReference>
<dbReference type="InterPro" id="IPR050301">
    <property type="entry name" value="NTE"/>
</dbReference>
<dbReference type="Pfam" id="PF19143">
    <property type="entry name" value="Omp85_2"/>
    <property type="match status" value="1"/>
</dbReference>
<dbReference type="Pfam" id="PF01734">
    <property type="entry name" value="Patatin"/>
    <property type="match status" value="1"/>
</dbReference>
<evidence type="ECO:0000256" key="1">
    <source>
        <dbReference type="ARBA" id="ARBA00022801"/>
    </source>
</evidence>
<evidence type="ECO:0000256" key="2">
    <source>
        <dbReference type="ARBA" id="ARBA00022963"/>
    </source>
</evidence>
<comment type="caution">
    <text evidence="7">The sequence shown here is derived from an EMBL/GenBank/DDBJ whole genome shotgun (WGS) entry which is preliminary data.</text>
</comment>
<feature type="short sequence motif" description="GXGXXG" evidence="4">
    <location>
        <begin position="37"/>
        <end position="42"/>
    </location>
</feature>
<dbReference type="RefSeq" id="WP_281766397.1">
    <property type="nucleotide sequence ID" value="NZ_BRVO01000004.1"/>
</dbReference>
<keyword evidence="1 4" id="KW-0378">Hydrolase</keyword>